<feature type="transmembrane region" description="Helical" evidence="7">
    <location>
        <begin position="417"/>
        <end position="436"/>
    </location>
</feature>
<protein>
    <submittedName>
        <fullName evidence="9">Sialin</fullName>
    </submittedName>
</protein>
<dbReference type="FunFam" id="1.20.1250.20:FF:000423">
    <property type="entry name" value="Putative inorganic phosphate cotransporter-like Protein"/>
    <property type="match status" value="1"/>
</dbReference>
<feature type="domain" description="Major facilitator superfamily (MFS) profile" evidence="8">
    <location>
        <begin position="50"/>
        <end position="534"/>
    </location>
</feature>
<dbReference type="InterPro" id="IPR036259">
    <property type="entry name" value="MFS_trans_sf"/>
</dbReference>
<dbReference type="PANTHER" id="PTHR11662:SF399">
    <property type="entry name" value="FI19708P1-RELATED"/>
    <property type="match status" value="1"/>
</dbReference>
<dbReference type="GO" id="GO:0006820">
    <property type="term" value="P:monoatomic anion transport"/>
    <property type="evidence" value="ECO:0007669"/>
    <property type="project" value="TreeGrafter"/>
</dbReference>
<evidence type="ECO:0000313" key="9">
    <source>
        <dbReference type="EMBL" id="KRY73787.1"/>
    </source>
</evidence>
<evidence type="ECO:0000256" key="4">
    <source>
        <dbReference type="ARBA" id="ARBA00022847"/>
    </source>
</evidence>
<dbReference type="GO" id="GO:0016020">
    <property type="term" value="C:membrane"/>
    <property type="evidence" value="ECO:0007669"/>
    <property type="project" value="UniProtKB-SubCell"/>
</dbReference>
<keyword evidence="2" id="KW-0813">Transport</keyword>
<evidence type="ECO:0000256" key="6">
    <source>
        <dbReference type="ARBA" id="ARBA00023136"/>
    </source>
</evidence>
<feature type="transmembrane region" description="Helical" evidence="7">
    <location>
        <begin position="128"/>
        <end position="148"/>
    </location>
</feature>
<name>A0A0V1EJ04_TRIPS</name>
<dbReference type="PANTHER" id="PTHR11662">
    <property type="entry name" value="SOLUTE CARRIER FAMILY 17"/>
    <property type="match status" value="1"/>
</dbReference>
<keyword evidence="6 7" id="KW-0472">Membrane</keyword>
<evidence type="ECO:0000256" key="5">
    <source>
        <dbReference type="ARBA" id="ARBA00022989"/>
    </source>
</evidence>
<evidence type="ECO:0000256" key="2">
    <source>
        <dbReference type="ARBA" id="ARBA00022448"/>
    </source>
</evidence>
<organism evidence="9 10">
    <name type="scientific">Trichinella pseudospiralis</name>
    <name type="common">Parasitic roundworm</name>
    <dbReference type="NCBI Taxonomy" id="6337"/>
    <lineage>
        <taxon>Eukaryota</taxon>
        <taxon>Metazoa</taxon>
        <taxon>Ecdysozoa</taxon>
        <taxon>Nematoda</taxon>
        <taxon>Enoplea</taxon>
        <taxon>Dorylaimia</taxon>
        <taxon>Trichinellida</taxon>
        <taxon>Trichinellidae</taxon>
        <taxon>Trichinella</taxon>
    </lineage>
</organism>
<keyword evidence="4" id="KW-0769">Symport</keyword>
<sequence length="553" mass="60277">LNFLNTTAYENSIQQMKTLDKLHSAGIAVETAAVGKESVSQHSQWGWRHAIAILGSAGFMVNYMVIINLSVCIVSMVNNTALDILAVEQAGNESTLDMITFTSVCRADNVTSPQKDGPFVWDRSTTGILLSSFYYGYAFTQIPGGLLASRFGGKWVFGLGTLSASVLTLFTPLAAWAGIEWLIFVRVLEGLAEGVTFPACQAILASWVPPMERTKVPVLTISGCFIGTVITFMTSGVMADMNFLGGWPSVFYIYGKQFCYIYNAFLHLTISILKTGIIGCLWFIVWAVLVSSTPFDHRFISASEKDYIEKCLSAEVKASGKNGKAIKVKDLPWKAVITSLPVWAVFVSHFSYNWCNYTLLTSLPTYFKTVLGLDLKANGILSAVPYIALSLVQLGIGQIGDFLRTKCGLKTVHLRKLLDCSGHFFPGIGILCVGYIGCNKTAAIVLLTFTVGMAGLCGGGFFVNLFDLCPQYAGPIFGISNTLATIPGIVGPYVTALIIENEPTIERWQNVFYIATSIYFFSALFYLIFGQGSIQPWAEASEKGEKNSPKTDP</sequence>
<dbReference type="InterPro" id="IPR050382">
    <property type="entry name" value="MFS_Na/Anion_cotransporter"/>
</dbReference>
<dbReference type="Gene3D" id="1.20.1250.20">
    <property type="entry name" value="MFS general substrate transporter like domains"/>
    <property type="match status" value="2"/>
</dbReference>
<dbReference type="InterPro" id="IPR020846">
    <property type="entry name" value="MFS_dom"/>
</dbReference>
<feature type="non-terminal residue" evidence="9">
    <location>
        <position position="1"/>
    </location>
</feature>
<feature type="transmembrane region" description="Helical" evidence="7">
    <location>
        <begin position="478"/>
        <end position="499"/>
    </location>
</feature>
<comment type="subcellular location">
    <subcellularLocation>
        <location evidence="1">Membrane</location>
        <topology evidence="1">Multi-pass membrane protein</topology>
    </subcellularLocation>
</comment>
<feature type="transmembrane region" description="Helical" evidence="7">
    <location>
        <begin position="377"/>
        <end position="396"/>
    </location>
</feature>
<dbReference type="PROSITE" id="PS50850">
    <property type="entry name" value="MFS"/>
    <property type="match status" value="1"/>
</dbReference>
<accession>A0A0V1EJ04</accession>
<dbReference type="Pfam" id="PF07690">
    <property type="entry name" value="MFS_1"/>
    <property type="match status" value="2"/>
</dbReference>
<dbReference type="Proteomes" id="UP000054632">
    <property type="component" value="Unassembled WGS sequence"/>
</dbReference>
<evidence type="ECO:0000256" key="3">
    <source>
        <dbReference type="ARBA" id="ARBA00022692"/>
    </source>
</evidence>
<dbReference type="GO" id="GO:0015293">
    <property type="term" value="F:symporter activity"/>
    <property type="evidence" value="ECO:0007669"/>
    <property type="project" value="UniProtKB-KW"/>
</dbReference>
<feature type="transmembrane region" description="Helical" evidence="7">
    <location>
        <begin position="511"/>
        <end position="529"/>
    </location>
</feature>
<feature type="transmembrane region" description="Helical" evidence="7">
    <location>
        <begin position="442"/>
        <end position="466"/>
    </location>
</feature>
<keyword evidence="5 7" id="KW-1133">Transmembrane helix</keyword>
<gene>
    <name evidence="9" type="primary">SLC17A5</name>
    <name evidence="9" type="ORF">T4A_240</name>
</gene>
<reference evidence="9 10" key="1">
    <citation type="submission" date="2015-01" db="EMBL/GenBank/DDBJ databases">
        <title>Evolution of Trichinella species and genotypes.</title>
        <authorList>
            <person name="Korhonen P.K."/>
            <person name="Edoardo P."/>
            <person name="Giuseppe L.R."/>
            <person name="Gasser R.B."/>
        </authorList>
    </citation>
    <scope>NUCLEOTIDE SEQUENCE [LARGE SCALE GENOMIC DNA]</scope>
    <source>
        <strain evidence="9">ISS13</strain>
    </source>
</reference>
<feature type="transmembrane region" description="Helical" evidence="7">
    <location>
        <begin position="183"/>
        <end position="204"/>
    </location>
</feature>
<dbReference type="FunFam" id="1.20.1250.20:FF:000003">
    <property type="entry name" value="Solute carrier family 17 member 3"/>
    <property type="match status" value="1"/>
</dbReference>
<feature type="transmembrane region" description="Helical" evidence="7">
    <location>
        <begin position="216"/>
        <end position="239"/>
    </location>
</feature>
<feature type="transmembrane region" description="Helical" evidence="7">
    <location>
        <begin position="155"/>
        <end position="177"/>
    </location>
</feature>
<proteinExistence type="predicted"/>
<dbReference type="InterPro" id="IPR011701">
    <property type="entry name" value="MFS"/>
</dbReference>
<feature type="transmembrane region" description="Helical" evidence="7">
    <location>
        <begin position="264"/>
        <end position="289"/>
    </location>
</feature>
<dbReference type="SUPFAM" id="SSF103473">
    <property type="entry name" value="MFS general substrate transporter"/>
    <property type="match status" value="1"/>
</dbReference>
<keyword evidence="3 7" id="KW-0812">Transmembrane</keyword>
<feature type="transmembrane region" description="Helical" evidence="7">
    <location>
        <begin position="50"/>
        <end position="77"/>
    </location>
</feature>
<evidence type="ECO:0000313" key="10">
    <source>
        <dbReference type="Proteomes" id="UP000054632"/>
    </source>
</evidence>
<comment type="caution">
    <text evidence="9">The sequence shown here is derived from an EMBL/GenBank/DDBJ whole genome shotgun (WGS) entry which is preliminary data.</text>
</comment>
<evidence type="ECO:0000256" key="7">
    <source>
        <dbReference type="SAM" id="Phobius"/>
    </source>
</evidence>
<evidence type="ECO:0000259" key="8">
    <source>
        <dbReference type="PROSITE" id="PS50850"/>
    </source>
</evidence>
<dbReference type="AlphaFoldDB" id="A0A0V1EJ04"/>
<dbReference type="EMBL" id="JYDR01000031">
    <property type="protein sequence ID" value="KRY73787.1"/>
    <property type="molecule type" value="Genomic_DNA"/>
</dbReference>
<dbReference type="CDD" id="cd17318">
    <property type="entry name" value="MFS_SLC17"/>
    <property type="match status" value="1"/>
</dbReference>
<evidence type="ECO:0000256" key="1">
    <source>
        <dbReference type="ARBA" id="ARBA00004141"/>
    </source>
</evidence>